<accession>A0ABN3W8V9</accession>
<dbReference type="Proteomes" id="UP001500831">
    <property type="component" value="Unassembled WGS sequence"/>
</dbReference>
<evidence type="ECO:0000313" key="2">
    <source>
        <dbReference type="EMBL" id="GAA2906762.1"/>
    </source>
</evidence>
<organism evidence="2 3">
    <name type="scientific">Streptosporangium fragile</name>
    <dbReference type="NCBI Taxonomy" id="46186"/>
    <lineage>
        <taxon>Bacteria</taxon>
        <taxon>Bacillati</taxon>
        <taxon>Actinomycetota</taxon>
        <taxon>Actinomycetes</taxon>
        <taxon>Streptosporangiales</taxon>
        <taxon>Streptosporangiaceae</taxon>
        <taxon>Streptosporangium</taxon>
    </lineage>
</organism>
<gene>
    <name evidence="2" type="ORF">GCM10010517_72990</name>
</gene>
<proteinExistence type="predicted"/>
<keyword evidence="3" id="KW-1185">Reference proteome</keyword>
<dbReference type="EMBL" id="BAAAVI010000087">
    <property type="protein sequence ID" value="GAA2906762.1"/>
    <property type="molecule type" value="Genomic_DNA"/>
</dbReference>
<sequence length="54" mass="6061">MADFWFQQNGRQEPEPEPSLTPYEVYGGYAPDGKAGMVAPIGEEAVSLRDCWLR</sequence>
<evidence type="ECO:0000313" key="3">
    <source>
        <dbReference type="Proteomes" id="UP001500831"/>
    </source>
</evidence>
<reference evidence="2 3" key="1">
    <citation type="journal article" date="2019" name="Int. J. Syst. Evol. Microbiol.">
        <title>The Global Catalogue of Microorganisms (GCM) 10K type strain sequencing project: providing services to taxonomists for standard genome sequencing and annotation.</title>
        <authorList>
            <consortium name="The Broad Institute Genomics Platform"/>
            <consortium name="The Broad Institute Genome Sequencing Center for Infectious Disease"/>
            <person name="Wu L."/>
            <person name="Ma J."/>
        </authorList>
    </citation>
    <scope>NUCLEOTIDE SEQUENCE [LARGE SCALE GENOMIC DNA]</scope>
    <source>
        <strain evidence="2 3">JCM 6242</strain>
    </source>
</reference>
<feature type="region of interest" description="Disordered" evidence="1">
    <location>
        <begin position="1"/>
        <end position="22"/>
    </location>
</feature>
<comment type="caution">
    <text evidence="2">The sequence shown here is derived from an EMBL/GenBank/DDBJ whole genome shotgun (WGS) entry which is preliminary data.</text>
</comment>
<name>A0ABN3W8V9_9ACTN</name>
<protein>
    <submittedName>
        <fullName evidence="2">Uncharacterized protein</fullName>
    </submittedName>
</protein>
<evidence type="ECO:0000256" key="1">
    <source>
        <dbReference type="SAM" id="MobiDB-lite"/>
    </source>
</evidence>
<feature type="compositionally biased region" description="Polar residues" evidence="1">
    <location>
        <begin position="1"/>
        <end position="11"/>
    </location>
</feature>